<protein>
    <submittedName>
        <fullName evidence="1">Uncharacterized protein</fullName>
    </submittedName>
</protein>
<keyword evidence="2" id="KW-1185">Reference proteome</keyword>
<proteinExistence type="predicted"/>
<name>A0ACC1HIJ5_9FUNG</name>
<comment type="caution">
    <text evidence="1">The sequence shown here is derived from an EMBL/GenBank/DDBJ whole genome shotgun (WGS) entry which is preliminary data.</text>
</comment>
<dbReference type="EMBL" id="JAMZIH010005471">
    <property type="protein sequence ID" value="KAJ1675131.1"/>
    <property type="molecule type" value="Genomic_DNA"/>
</dbReference>
<accession>A0ACC1HIJ5</accession>
<dbReference type="Proteomes" id="UP001145114">
    <property type="component" value="Unassembled WGS sequence"/>
</dbReference>
<evidence type="ECO:0000313" key="2">
    <source>
        <dbReference type="Proteomes" id="UP001145114"/>
    </source>
</evidence>
<sequence>MSRSNNPISDIDPLDVAMSKHLTYDVFAKLRVDIIASLTKTELQAHARLLLDFGEATYEDLEARKVLIKAWPNMDASAKQEALRLCKLTQDGATPEEGTPGPAGVREVTEAMGDIAIGSGPQKPTVTSTRAKSTEPDQDHELEAEKARLAQDICARIKEEYVERIFKLMGGFDDYYKFIKEYETEVKELMNFLPKKPAVINEEQQRAAFMPLLGRIINVANEIWRQKDPAPKSPRQYYLYDTHRTPPVDTKLMPGALVSTDPQRRLGTAELVVEFMQHDENWDNISTESTLNIYGQLGIYARRVWAKQPMRRFVPVLLVRRLWVTLFLFARGKVHRLELGPAFAGEPYNDVIRLLLFLLSGEKTKLGVVLPPMSGNAWAMLFSSPCQGLFCQRLGIEVDDKAQIQRRRRQQQQQHQPTSPRPVNHPTASHFEVDEVVSASRADLFNQAAFLARGTFVDSSGKRTKAVLKFAWWETSQQTECEVYGVLHWKGVPHVPELLLSGYVSEWDSGVLECLVVADAGQSLREYRADDLNARRDPELLKRVATAVTQCLWDATQAGVRHRDISTGNICVDEDGTVRVIDWGCAMVESKTLEAYRRRLKKAFPGDPSFASLGNIYEIERKERMHDLFIGTPCFLSIRVLSIQCENRSVVDDIESLLYVLIYFVAKDRSVFENMPEWDGGGGLLSKWQARKKAAAFIEADYLHTWASLGDLEEPCLGFLQAFARRLFIDKVKGTSIVDRVLDYEKDPRMSYDLEHWLDDDSRQATTPSKRRRPTRRWPSATTSTRGRSRQVAHIYF</sequence>
<gene>
    <name evidence="1" type="ORF">EV182_001872</name>
</gene>
<evidence type="ECO:0000313" key="1">
    <source>
        <dbReference type="EMBL" id="KAJ1675131.1"/>
    </source>
</evidence>
<organism evidence="1 2">
    <name type="scientific">Spiromyces aspiralis</name>
    <dbReference type="NCBI Taxonomy" id="68401"/>
    <lineage>
        <taxon>Eukaryota</taxon>
        <taxon>Fungi</taxon>
        <taxon>Fungi incertae sedis</taxon>
        <taxon>Zoopagomycota</taxon>
        <taxon>Kickxellomycotina</taxon>
        <taxon>Kickxellomycetes</taxon>
        <taxon>Kickxellales</taxon>
        <taxon>Kickxellaceae</taxon>
        <taxon>Spiromyces</taxon>
    </lineage>
</organism>
<reference evidence="1" key="1">
    <citation type="submission" date="2022-06" db="EMBL/GenBank/DDBJ databases">
        <title>Phylogenomic reconstructions and comparative analyses of Kickxellomycotina fungi.</title>
        <authorList>
            <person name="Reynolds N.K."/>
            <person name="Stajich J.E."/>
            <person name="Barry K."/>
            <person name="Grigoriev I.V."/>
            <person name="Crous P."/>
            <person name="Smith M.E."/>
        </authorList>
    </citation>
    <scope>NUCLEOTIDE SEQUENCE</scope>
    <source>
        <strain evidence="1">RSA 2271</strain>
    </source>
</reference>